<accession>A0AAV6J755</accession>
<dbReference type="EMBL" id="JACTNZ010000008">
    <property type="protein sequence ID" value="KAG5537001.1"/>
    <property type="molecule type" value="Genomic_DNA"/>
</dbReference>
<organism evidence="1 2">
    <name type="scientific">Rhododendron griersonianum</name>
    <dbReference type="NCBI Taxonomy" id="479676"/>
    <lineage>
        <taxon>Eukaryota</taxon>
        <taxon>Viridiplantae</taxon>
        <taxon>Streptophyta</taxon>
        <taxon>Embryophyta</taxon>
        <taxon>Tracheophyta</taxon>
        <taxon>Spermatophyta</taxon>
        <taxon>Magnoliopsida</taxon>
        <taxon>eudicotyledons</taxon>
        <taxon>Gunneridae</taxon>
        <taxon>Pentapetalae</taxon>
        <taxon>asterids</taxon>
        <taxon>Ericales</taxon>
        <taxon>Ericaceae</taxon>
        <taxon>Ericoideae</taxon>
        <taxon>Rhodoreae</taxon>
        <taxon>Rhododendron</taxon>
    </lineage>
</organism>
<reference evidence="1" key="1">
    <citation type="submission" date="2020-08" db="EMBL/GenBank/DDBJ databases">
        <title>Plant Genome Project.</title>
        <authorList>
            <person name="Zhang R.-G."/>
        </authorList>
    </citation>
    <scope>NUCLEOTIDE SEQUENCE</scope>
    <source>
        <strain evidence="1">WSP0</strain>
        <tissue evidence="1">Leaf</tissue>
    </source>
</reference>
<proteinExistence type="predicted"/>
<evidence type="ECO:0000313" key="1">
    <source>
        <dbReference type="EMBL" id="KAG5537001.1"/>
    </source>
</evidence>
<keyword evidence="2" id="KW-1185">Reference proteome</keyword>
<sequence>MERLSLHLQLLRFKWGKGERRRRLPVSCPCRRVRGDSLVLQHDGIQGAFCLWLQIGKKISTKERAYGEVLWLVKRTQGHRALLRQYSVDEVAANKLKQMCCG</sequence>
<dbReference type="Proteomes" id="UP000823749">
    <property type="component" value="Chromosome 8"/>
</dbReference>
<dbReference type="EMBL" id="JACTNZ010000008">
    <property type="protein sequence ID" value="KAG5537002.1"/>
    <property type="molecule type" value="Genomic_DNA"/>
</dbReference>
<name>A0AAV6J755_9ERIC</name>
<protein>
    <submittedName>
        <fullName evidence="1">Uncharacterized protein</fullName>
    </submittedName>
</protein>
<evidence type="ECO:0000313" key="2">
    <source>
        <dbReference type="Proteomes" id="UP000823749"/>
    </source>
</evidence>
<comment type="caution">
    <text evidence="1">The sequence shown here is derived from an EMBL/GenBank/DDBJ whole genome shotgun (WGS) entry which is preliminary data.</text>
</comment>
<dbReference type="AlphaFoldDB" id="A0AAV6J755"/>
<gene>
    <name evidence="1" type="ORF">RHGRI_024440</name>
</gene>